<dbReference type="GO" id="GO:0016787">
    <property type="term" value="F:hydrolase activity"/>
    <property type="evidence" value="ECO:0007669"/>
    <property type="project" value="TreeGrafter"/>
</dbReference>
<evidence type="ECO:0000313" key="8">
    <source>
        <dbReference type="EMBL" id="MDS1820061.1"/>
    </source>
</evidence>
<evidence type="ECO:0000313" key="11">
    <source>
        <dbReference type="Proteomes" id="UP000321504"/>
    </source>
</evidence>
<evidence type="ECO:0000256" key="3">
    <source>
        <dbReference type="ARBA" id="ARBA00022692"/>
    </source>
</evidence>
<dbReference type="Proteomes" id="UP000321504">
    <property type="component" value="Unassembled WGS sequence"/>
</dbReference>
<evidence type="ECO:0000256" key="4">
    <source>
        <dbReference type="ARBA" id="ARBA00022989"/>
    </source>
</evidence>
<reference evidence="7" key="1">
    <citation type="journal article" date="2018" name="Genome Biol.">
        <title>SKESA: strategic k-mer extension for scrupulous assemblies.</title>
        <authorList>
            <person name="Souvorov A."/>
            <person name="Agarwala R."/>
            <person name="Lipman D.J."/>
        </authorList>
    </citation>
    <scope>NUCLEOTIDE SEQUENCE</scope>
    <source>
        <strain evidence="7">1930</strain>
    </source>
</reference>
<dbReference type="EMBL" id="JAUHGG010000002">
    <property type="protein sequence ID" value="MDS1820061.1"/>
    <property type="molecule type" value="Genomic_DNA"/>
</dbReference>
<dbReference type="AlphaFoldDB" id="A0A072F0E4"/>
<protein>
    <submittedName>
        <fullName evidence="10">Lysoplasmalogenase</fullName>
    </submittedName>
</protein>
<comment type="similarity">
    <text evidence="2">Belongs to the TMEM86 family.</text>
</comment>
<dbReference type="GeneID" id="1191517"/>
<accession>A0A072F0E4</accession>
<proteinExistence type="inferred from homology"/>
<feature type="transmembrane region" description="Helical" evidence="6">
    <location>
        <begin position="130"/>
        <end position="149"/>
    </location>
</feature>
<dbReference type="EMBL" id="CP034299">
    <property type="protein sequence ID" value="QHH12580.1"/>
    <property type="molecule type" value="Genomic_DNA"/>
</dbReference>
<evidence type="ECO:0000256" key="1">
    <source>
        <dbReference type="ARBA" id="ARBA00004141"/>
    </source>
</evidence>
<dbReference type="EMBL" id="DACQKT010000002">
    <property type="protein sequence ID" value="HAS6676504.1"/>
    <property type="molecule type" value="Genomic_DNA"/>
</dbReference>
<dbReference type="Proteomes" id="UP000856022">
    <property type="component" value="Unassembled WGS sequence"/>
</dbReference>
<dbReference type="EMBL" id="VRMQ01000001">
    <property type="protein sequence ID" value="TXN18035.1"/>
    <property type="molecule type" value="Genomic_DNA"/>
</dbReference>
<dbReference type="Proteomes" id="UP000464718">
    <property type="component" value="Chromosome ii"/>
</dbReference>
<dbReference type="RefSeq" id="WP_005479123.1">
    <property type="nucleotide sequence ID" value="NZ_CAJDZF010000001.1"/>
</dbReference>
<gene>
    <name evidence="9" type="ORF">EHC69_25375</name>
    <name evidence="10" type="ORF">FVP01_03340</name>
    <name evidence="7" type="ORF">I7278_06755</name>
    <name evidence="8" type="ORF">QX249_05300</name>
</gene>
<dbReference type="PANTHER" id="PTHR31885">
    <property type="entry name" value="GH04784P"/>
    <property type="match status" value="1"/>
</dbReference>
<evidence type="ECO:0000313" key="12">
    <source>
        <dbReference type="Proteomes" id="UP000464718"/>
    </source>
</evidence>
<evidence type="ECO:0000256" key="2">
    <source>
        <dbReference type="ARBA" id="ARBA00007375"/>
    </source>
</evidence>
<evidence type="ECO:0000256" key="5">
    <source>
        <dbReference type="ARBA" id="ARBA00023136"/>
    </source>
</evidence>
<feature type="transmembrane region" description="Helical" evidence="6">
    <location>
        <begin position="97"/>
        <end position="118"/>
    </location>
</feature>
<evidence type="ECO:0000313" key="9">
    <source>
        <dbReference type="EMBL" id="QHH12580.1"/>
    </source>
</evidence>
<reference evidence="7" key="4">
    <citation type="submission" date="2019-12" db="EMBL/GenBank/DDBJ databases">
        <authorList>
            <consortium name="NCBI Pathogen Detection Project"/>
        </authorList>
    </citation>
    <scope>NUCLEOTIDE SEQUENCE</scope>
    <source>
        <strain evidence="7">1930</strain>
    </source>
</reference>
<name>A0A072F0E4_VIBPH</name>
<dbReference type="OMA" id="LMFGITH"/>
<feature type="transmembrane region" description="Helical" evidence="6">
    <location>
        <begin position="49"/>
        <end position="67"/>
    </location>
</feature>
<feature type="transmembrane region" description="Helical" evidence="6">
    <location>
        <begin position="188"/>
        <end position="213"/>
    </location>
</feature>
<keyword evidence="5 6" id="KW-0472">Membrane</keyword>
<dbReference type="InterPro" id="IPR012506">
    <property type="entry name" value="TMEM86B-like"/>
</dbReference>
<dbReference type="GO" id="GO:0016020">
    <property type="term" value="C:membrane"/>
    <property type="evidence" value="ECO:0007669"/>
    <property type="project" value="UniProtKB-SubCell"/>
</dbReference>
<comment type="subcellular location">
    <subcellularLocation>
        <location evidence="1">Membrane</location>
        <topology evidence="1">Multi-pass membrane protein</topology>
    </subcellularLocation>
</comment>
<dbReference type="Pfam" id="PF07947">
    <property type="entry name" value="YhhN"/>
    <property type="match status" value="1"/>
</dbReference>
<feature type="transmembrane region" description="Helical" evidence="6">
    <location>
        <begin position="74"/>
        <end position="91"/>
    </location>
</feature>
<keyword evidence="3 6" id="KW-0812">Transmembrane</keyword>
<dbReference type="PANTHER" id="PTHR31885:SF6">
    <property type="entry name" value="GH04784P"/>
    <property type="match status" value="1"/>
</dbReference>
<dbReference type="OrthoDB" id="5592477at2"/>
<keyword evidence="4 6" id="KW-1133">Transmembrane helix</keyword>
<organism evidence="10 11">
    <name type="scientific">Vibrio parahaemolyticus</name>
    <dbReference type="NCBI Taxonomy" id="670"/>
    <lineage>
        <taxon>Bacteria</taxon>
        <taxon>Pseudomonadati</taxon>
        <taxon>Pseudomonadota</taxon>
        <taxon>Gammaproteobacteria</taxon>
        <taxon>Vibrionales</taxon>
        <taxon>Vibrionaceae</taxon>
        <taxon>Vibrio</taxon>
    </lineage>
</organism>
<evidence type="ECO:0000256" key="6">
    <source>
        <dbReference type="SAM" id="Phobius"/>
    </source>
</evidence>
<evidence type="ECO:0000313" key="7">
    <source>
        <dbReference type="EMBL" id="HAS6676504.1"/>
    </source>
</evidence>
<feature type="transmembrane region" description="Helical" evidence="6">
    <location>
        <begin position="155"/>
        <end position="176"/>
    </location>
</feature>
<reference evidence="8" key="5">
    <citation type="submission" date="2023-06" db="EMBL/GenBank/DDBJ databases">
        <title>Genomic Diversity of Vibrio spp. and Metagenomic Analysis of Pathogens in Florida Gulf Coastal Waters Following Hurricane Ian.</title>
        <authorList>
            <person name="Brumfield K.D."/>
        </authorList>
    </citation>
    <scope>NUCLEOTIDE SEQUENCE</scope>
    <source>
        <strain evidence="8">WBS2B-138</strain>
    </source>
</reference>
<sequence>MWLVVVVLAFIHIISVRKGPKWLFYVSKPLPVLVMIGILLNSPASQLPYTQWILVGLSLSLLGDLLLMLPRDKFIIGLSLFCSAHLSYSYGFSLMSAWHFTPWLPIALFGLGICFYWLFRPDLGKERIPVAIYILVLMTMCWMAIEYYLSGKTQSSSFAVLGSFIFIISGTVLAFERFGGYSVFSRQVVMVTYYSAQTLMAMSVIAIVIRYPYLTVIS</sequence>
<reference evidence="9 12" key="2">
    <citation type="submission" date="2018-12" db="EMBL/GenBank/DDBJ databases">
        <title>Genomic insights into the evolutionary origins and pathogenicity of five Vibrio parahaemolyticus strains isolated from the shrimp with acute hepatopancreatic necrosis disease (AHPND).</title>
        <authorList>
            <person name="Yang Q."/>
            <person name="Dong X."/>
            <person name="Xie G."/>
            <person name="Fu S."/>
            <person name="Zou P."/>
            <person name="Sun J."/>
            <person name="Wang Y."/>
            <person name="Huang J."/>
        </authorList>
    </citation>
    <scope>NUCLEOTIDE SEQUENCE [LARGE SCALE GENOMIC DNA]</scope>
    <source>
        <strain evidence="9 12">20160303005-1</strain>
    </source>
</reference>
<dbReference type="Proteomes" id="UP001253193">
    <property type="component" value="Unassembled WGS sequence"/>
</dbReference>
<evidence type="ECO:0000313" key="10">
    <source>
        <dbReference type="EMBL" id="TXN18035.1"/>
    </source>
</evidence>
<reference evidence="10 11" key="3">
    <citation type="submission" date="2019-08" db="EMBL/GenBank/DDBJ databases">
        <title>Emerging of two pre-pandemic pathogenic O4:KUT lineages of Vibrio parahaemolyticus in coastal eastern China.</title>
        <authorList>
            <person name="Yu H."/>
        </authorList>
    </citation>
    <scope>NUCLEOTIDE SEQUENCE [LARGE SCALE GENOMIC DNA]</scope>
    <source>
        <strain evidence="10 11">HZ17-383</strain>
    </source>
</reference>